<proteinExistence type="predicted"/>
<gene>
    <name evidence="1" type="ORF">GCM10010430_51980</name>
</gene>
<protein>
    <submittedName>
        <fullName evidence="1">Uncharacterized protein</fullName>
    </submittedName>
</protein>
<keyword evidence="2" id="KW-1185">Reference proteome</keyword>
<evidence type="ECO:0000313" key="2">
    <source>
        <dbReference type="Proteomes" id="UP001500305"/>
    </source>
</evidence>
<reference evidence="2" key="1">
    <citation type="journal article" date="2019" name="Int. J. Syst. Evol. Microbiol.">
        <title>The Global Catalogue of Microorganisms (GCM) 10K type strain sequencing project: providing services to taxonomists for standard genome sequencing and annotation.</title>
        <authorList>
            <consortium name="The Broad Institute Genomics Platform"/>
            <consortium name="The Broad Institute Genome Sequencing Center for Infectious Disease"/>
            <person name="Wu L."/>
            <person name="Ma J."/>
        </authorList>
    </citation>
    <scope>NUCLEOTIDE SEQUENCE [LARGE SCALE GENOMIC DNA]</scope>
    <source>
        <strain evidence="2">JCM 7356</strain>
    </source>
</reference>
<sequence length="73" mass="7658">MSLPTAEQILRELHASLTLRKRPEDVAQLVQELHTAQDTDLDPTTGAALAIWPSCGGPACSRPAAVAATCCTS</sequence>
<accession>A0ABP5RKQ4</accession>
<dbReference type="Proteomes" id="UP001500305">
    <property type="component" value="Unassembled WGS sequence"/>
</dbReference>
<comment type="caution">
    <text evidence="1">The sequence shown here is derived from an EMBL/GenBank/DDBJ whole genome shotgun (WGS) entry which is preliminary data.</text>
</comment>
<name>A0ABP5RKQ4_9ACTN</name>
<evidence type="ECO:0000313" key="1">
    <source>
        <dbReference type="EMBL" id="GAA2261351.1"/>
    </source>
</evidence>
<organism evidence="1 2">
    <name type="scientific">Kitasatospora cystarginea</name>
    <dbReference type="NCBI Taxonomy" id="58350"/>
    <lineage>
        <taxon>Bacteria</taxon>
        <taxon>Bacillati</taxon>
        <taxon>Actinomycetota</taxon>
        <taxon>Actinomycetes</taxon>
        <taxon>Kitasatosporales</taxon>
        <taxon>Streptomycetaceae</taxon>
        <taxon>Kitasatospora</taxon>
    </lineage>
</organism>
<dbReference type="EMBL" id="BAAATR010000026">
    <property type="protein sequence ID" value="GAA2261351.1"/>
    <property type="molecule type" value="Genomic_DNA"/>
</dbReference>